<dbReference type="Gene3D" id="1.20.5.340">
    <property type="match status" value="1"/>
</dbReference>
<evidence type="ECO:0000313" key="4">
    <source>
        <dbReference type="Proteomes" id="UP000683360"/>
    </source>
</evidence>
<dbReference type="PANTHER" id="PTHR43313">
    <property type="entry name" value="SHORT-CHAIN DEHYDROGENASE/REDUCTASE FAMILY 9C"/>
    <property type="match status" value="1"/>
</dbReference>
<dbReference type="PANTHER" id="PTHR43313:SF36">
    <property type="entry name" value="D-BETA-HYDROXYBUTYRATE DEHYDROGENASE, MITOCHONDRIAL"/>
    <property type="match status" value="1"/>
</dbReference>
<keyword evidence="1 3" id="KW-0560">Oxidoreductase</keyword>
<dbReference type="InterPro" id="IPR036291">
    <property type="entry name" value="NAD(P)-bd_dom_sf"/>
</dbReference>
<dbReference type="PRINTS" id="PR00080">
    <property type="entry name" value="SDRFAMILY"/>
</dbReference>
<evidence type="ECO:0000256" key="2">
    <source>
        <dbReference type="SAM" id="Coils"/>
    </source>
</evidence>
<dbReference type="PRINTS" id="PR00081">
    <property type="entry name" value="GDHRDH"/>
</dbReference>
<reference evidence="3" key="1">
    <citation type="submission" date="2021-03" db="EMBL/GenBank/DDBJ databases">
        <authorList>
            <person name="Bekaert M."/>
        </authorList>
    </citation>
    <scope>NUCLEOTIDE SEQUENCE</scope>
</reference>
<evidence type="ECO:0000313" key="3">
    <source>
        <dbReference type="EMBL" id="CAG2234189.1"/>
    </source>
</evidence>
<dbReference type="Gene3D" id="1.20.5.1070">
    <property type="entry name" value="Head and neck region of the ectodomain of NDV fusion glycoprotein"/>
    <property type="match status" value="1"/>
</dbReference>
<gene>
    <name evidence="3" type="ORF">MEDL_46824</name>
</gene>
<keyword evidence="2" id="KW-0175">Coiled coil</keyword>
<dbReference type="SUPFAM" id="SSF57997">
    <property type="entry name" value="Tropomyosin"/>
    <property type="match status" value="1"/>
</dbReference>
<evidence type="ECO:0000256" key="1">
    <source>
        <dbReference type="ARBA" id="ARBA00023002"/>
    </source>
</evidence>
<sequence length="501" mass="57189">MRVKKVELRVTKVELRVTKVELRVKKVELRVTKVELRVKKVELRVTKVELRVKKVELRVTKVELRVTKVELRVTKVELRVKKVELRVTKVELRVTKVELRVKKVELRVTKVELRVTKVELPSLAIIRILTRMPPKRKSNKRNVVAVNVGDIVQTEDPLPQAETYDDSETAGDDPTHNIVTVTGDLREDNDKKFAHLKLLEKGCDRGFGYHIAKQLSTLGFQVFAGCLDINGVGAKELANFSKSVHPLQIDVTKEQDVSDALKFVEDTIQDKGSCKYEGLWAVINNAGVASYVECEWCPLDVYQRMIDVNLTGVIRVTKAFLPLVRKTQGRVVTVASLAGRNGFTRFLTYTATKFGIIGFSECLRREMKKFNVKVITIEPSMYKTNITDENVIIAQNKELWEKCPDEIKNAYGEHYFNDFLVKIKENMLDLTANKDIAQVIDAIEDAICCQYPDTRYVPGFRTSFESFIYSILPVSIQDLTVSLVMKYVSKPCQMTTLNKNK</sequence>
<proteinExistence type="predicted"/>
<dbReference type="GO" id="GO:0003858">
    <property type="term" value="F:3-hydroxybutyrate dehydrogenase activity"/>
    <property type="evidence" value="ECO:0007669"/>
    <property type="project" value="UniProtKB-EC"/>
</dbReference>
<organism evidence="3 4">
    <name type="scientific">Mytilus edulis</name>
    <name type="common">Blue mussel</name>
    <dbReference type="NCBI Taxonomy" id="6550"/>
    <lineage>
        <taxon>Eukaryota</taxon>
        <taxon>Metazoa</taxon>
        <taxon>Spiralia</taxon>
        <taxon>Lophotrochozoa</taxon>
        <taxon>Mollusca</taxon>
        <taxon>Bivalvia</taxon>
        <taxon>Autobranchia</taxon>
        <taxon>Pteriomorphia</taxon>
        <taxon>Mytilida</taxon>
        <taxon>Mytiloidea</taxon>
        <taxon>Mytilidae</taxon>
        <taxon>Mytilinae</taxon>
        <taxon>Mytilus</taxon>
    </lineage>
</organism>
<dbReference type="PROSITE" id="PS00061">
    <property type="entry name" value="ADH_SHORT"/>
    <property type="match status" value="1"/>
</dbReference>
<accession>A0A8S3TKQ8</accession>
<dbReference type="EMBL" id="CAJPWZ010002227">
    <property type="protein sequence ID" value="CAG2234189.1"/>
    <property type="molecule type" value="Genomic_DNA"/>
</dbReference>
<dbReference type="GO" id="GO:0008202">
    <property type="term" value="P:steroid metabolic process"/>
    <property type="evidence" value="ECO:0007669"/>
    <property type="project" value="TreeGrafter"/>
</dbReference>
<dbReference type="Proteomes" id="UP000683360">
    <property type="component" value="Unassembled WGS sequence"/>
</dbReference>
<dbReference type="Gene3D" id="3.40.50.720">
    <property type="entry name" value="NAD(P)-binding Rossmann-like Domain"/>
    <property type="match status" value="1"/>
</dbReference>
<dbReference type="Pfam" id="PF00106">
    <property type="entry name" value="adh_short"/>
    <property type="match status" value="1"/>
</dbReference>
<protein>
    <submittedName>
        <fullName evidence="3">E1.1.1.30</fullName>
        <ecNumber evidence="3">1.1.1.30</ecNumber>
    </submittedName>
</protein>
<comment type="caution">
    <text evidence="3">The sequence shown here is derived from an EMBL/GenBank/DDBJ whole genome shotgun (WGS) entry which is preliminary data.</text>
</comment>
<dbReference type="AlphaFoldDB" id="A0A8S3TKQ8"/>
<dbReference type="OrthoDB" id="2102561at2759"/>
<name>A0A8S3TKQ8_MYTED</name>
<dbReference type="InterPro" id="IPR002347">
    <property type="entry name" value="SDR_fam"/>
</dbReference>
<keyword evidence="4" id="KW-1185">Reference proteome</keyword>
<dbReference type="InterPro" id="IPR020904">
    <property type="entry name" value="Sc_DH/Rdtase_CS"/>
</dbReference>
<feature type="coiled-coil region" evidence="2">
    <location>
        <begin position="24"/>
        <end position="58"/>
    </location>
</feature>
<dbReference type="EC" id="1.1.1.30" evidence="3"/>
<dbReference type="SUPFAM" id="SSF51735">
    <property type="entry name" value="NAD(P)-binding Rossmann-fold domains"/>
    <property type="match status" value="1"/>
</dbReference>